<dbReference type="Pfam" id="PF06476">
    <property type="entry name" value="DUF1090"/>
    <property type="match status" value="1"/>
</dbReference>
<keyword evidence="1" id="KW-0732">Signal</keyword>
<feature type="chain" id="PRO_5020834247" evidence="1">
    <location>
        <begin position="20"/>
        <end position="129"/>
    </location>
</feature>
<accession>A0A4T1ZZN1</accession>
<organism evidence="2 3">
    <name type="scientific">Pseudomonas leptonychotis</name>
    <dbReference type="NCBI Taxonomy" id="2448482"/>
    <lineage>
        <taxon>Bacteria</taxon>
        <taxon>Pseudomonadati</taxon>
        <taxon>Pseudomonadota</taxon>
        <taxon>Gammaproteobacteria</taxon>
        <taxon>Pseudomonadales</taxon>
        <taxon>Pseudomonadaceae</taxon>
        <taxon>Pseudomonas</taxon>
    </lineage>
</organism>
<proteinExistence type="predicted"/>
<name>A0A4T1ZZN1_9PSED</name>
<keyword evidence="3" id="KW-1185">Reference proteome</keyword>
<dbReference type="Proteomes" id="UP000307541">
    <property type="component" value="Unassembled WGS sequence"/>
</dbReference>
<evidence type="ECO:0000313" key="3">
    <source>
        <dbReference type="Proteomes" id="UP000307541"/>
    </source>
</evidence>
<evidence type="ECO:0000256" key="1">
    <source>
        <dbReference type="SAM" id="SignalP"/>
    </source>
</evidence>
<dbReference type="RefSeq" id="WP_136663402.1">
    <property type="nucleotide sequence ID" value="NZ_RFLV01000001.1"/>
</dbReference>
<sequence length="129" mass="14211">MHRTLLLSALLLTSALVYAAENATAPLTGCAAKHQAINAQLEIAKSQGNSNQQAGLEKALKQVQDNCTDSNLRTEREAEMVKAEEQVSEREIDLREALAKGDQNDISKRQSKLHEARATLQQTREALMQ</sequence>
<dbReference type="EMBL" id="RFLV01000001">
    <property type="protein sequence ID" value="TIH10105.1"/>
    <property type="molecule type" value="Genomic_DNA"/>
</dbReference>
<protein>
    <submittedName>
        <fullName evidence="2">DUF1090 domain-containing protein</fullName>
    </submittedName>
</protein>
<gene>
    <name evidence="2" type="ORF">D8779_05285</name>
</gene>
<feature type="signal peptide" evidence="1">
    <location>
        <begin position="1"/>
        <end position="19"/>
    </location>
</feature>
<reference evidence="2 3" key="1">
    <citation type="submission" date="2018-10" db="EMBL/GenBank/DDBJ databases">
        <title>Pseudomonas leptonychotis sp. nov., isolated from Weddell seals in Antarctica.</title>
        <authorList>
            <person name="Novakova D."/>
            <person name="Svec P."/>
            <person name="Kralova S."/>
            <person name="Kristofova L."/>
            <person name="Zeman M."/>
            <person name="Pantucek R."/>
            <person name="Maslanova I."/>
            <person name="Sedlacek I."/>
        </authorList>
    </citation>
    <scope>NUCLEOTIDE SEQUENCE [LARGE SCALE GENOMIC DNA]</scope>
    <source>
        <strain evidence="2 3">CCM 8849</strain>
    </source>
</reference>
<evidence type="ECO:0000313" key="2">
    <source>
        <dbReference type="EMBL" id="TIH10105.1"/>
    </source>
</evidence>
<dbReference type="InterPro" id="IPR009468">
    <property type="entry name" value="DUF1090"/>
</dbReference>
<dbReference type="OrthoDB" id="5956716at2"/>
<comment type="caution">
    <text evidence="2">The sequence shown here is derived from an EMBL/GenBank/DDBJ whole genome shotgun (WGS) entry which is preliminary data.</text>
</comment>
<dbReference type="AlphaFoldDB" id="A0A4T1ZZN1"/>